<dbReference type="GO" id="GO:0004316">
    <property type="term" value="F:3-oxoacyl-[acyl-carrier-protein] reductase (NADPH) activity"/>
    <property type="evidence" value="ECO:0007669"/>
    <property type="project" value="UniProtKB-EC"/>
</dbReference>
<dbReference type="PRINTS" id="PR00080">
    <property type="entry name" value="SDRFAMILY"/>
</dbReference>
<dbReference type="PANTHER" id="PTHR42879:SF2">
    <property type="entry name" value="3-OXOACYL-[ACYL-CARRIER-PROTEIN] REDUCTASE FABG"/>
    <property type="match status" value="1"/>
</dbReference>
<accession>A0A221UVQ7</accession>
<protein>
    <submittedName>
        <fullName evidence="2">3-oxoacyl-[acyl-carrier-protein] reductase FabG</fullName>
        <ecNumber evidence="2">1.1.1.100</ecNumber>
    </submittedName>
</protein>
<dbReference type="SUPFAM" id="SSF51735">
    <property type="entry name" value="NAD(P)-binding Rossmann-fold domains"/>
    <property type="match status" value="1"/>
</dbReference>
<organism evidence="2 3">
    <name type="scientific">Arenibacter algicola</name>
    <dbReference type="NCBI Taxonomy" id="616991"/>
    <lineage>
        <taxon>Bacteria</taxon>
        <taxon>Pseudomonadati</taxon>
        <taxon>Bacteroidota</taxon>
        <taxon>Flavobacteriia</taxon>
        <taxon>Flavobacteriales</taxon>
        <taxon>Flavobacteriaceae</taxon>
        <taxon>Arenibacter</taxon>
    </lineage>
</organism>
<gene>
    <name evidence="2" type="ORF">AREALGSMS7_01856</name>
</gene>
<dbReference type="PANTHER" id="PTHR42879">
    <property type="entry name" value="3-OXOACYL-(ACYL-CARRIER-PROTEIN) REDUCTASE"/>
    <property type="match status" value="1"/>
</dbReference>
<dbReference type="PROSITE" id="PS00061">
    <property type="entry name" value="ADH_SHORT"/>
    <property type="match status" value="1"/>
</dbReference>
<dbReference type="CDD" id="cd05233">
    <property type="entry name" value="SDR_c"/>
    <property type="match status" value="1"/>
</dbReference>
<dbReference type="Gene3D" id="3.40.50.720">
    <property type="entry name" value="NAD(P)-binding Rossmann-like Domain"/>
    <property type="match status" value="1"/>
</dbReference>
<comment type="similarity">
    <text evidence="1">Belongs to the short-chain dehydrogenases/reductases (SDR) family.</text>
</comment>
<sequence length="250" mass="26874">MKNKIVVLGGSSGIGKSISERFAKEGWQVIFTGSNAAKCQKALESLVGDGHLICISDVRLDSDIKKLSQLVSTEIGEIDAFVNSIGISESVPVLDSEFSKWDNSLQVMLYGSVKCTRALIPFLKDGGRIINITSIHYERVAFGSSSYGIAKAGITQFTRSLAAELAPRNILANTIAPGFIKTPMSIKGDGKDELDSEWFHENYIKNDHLPLKRAGLPSEIAGIAWFLAGPDSSYITGSVITADGGLTITF</sequence>
<dbReference type="AlphaFoldDB" id="A0A221UVQ7"/>
<dbReference type="InterPro" id="IPR036291">
    <property type="entry name" value="NAD(P)-bd_dom_sf"/>
</dbReference>
<name>A0A221UVQ7_9FLAO</name>
<dbReference type="InterPro" id="IPR002347">
    <property type="entry name" value="SDR_fam"/>
</dbReference>
<dbReference type="EMBL" id="CP022515">
    <property type="protein sequence ID" value="ASO05320.1"/>
    <property type="molecule type" value="Genomic_DNA"/>
</dbReference>
<dbReference type="Proteomes" id="UP000204551">
    <property type="component" value="Chromosome"/>
</dbReference>
<dbReference type="Pfam" id="PF13561">
    <property type="entry name" value="adh_short_C2"/>
    <property type="match status" value="1"/>
</dbReference>
<dbReference type="RefSeq" id="WP_093978101.1">
    <property type="nucleotide sequence ID" value="NZ_CP022515.1"/>
</dbReference>
<dbReference type="PRINTS" id="PR00081">
    <property type="entry name" value="GDHRDH"/>
</dbReference>
<evidence type="ECO:0000313" key="3">
    <source>
        <dbReference type="Proteomes" id="UP000204551"/>
    </source>
</evidence>
<dbReference type="GO" id="GO:0032787">
    <property type="term" value="P:monocarboxylic acid metabolic process"/>
    <property type="evidence" value="ECO:0007669"/>
    <property type="project" value="UniProtKB-ARBA"/>
</dbReference>
<dbReference type="InterPro" id="IPR020904">
    <property type="entry name" value="Sc_DH/Rdtase_CS"/>
</dbReference>
<dbReference type="EC" id="1.1.1.100" evidence="2"/>
<dbReference type="FunFam" id="3.40.50.720:FF:000084">
    <property type="entry name" value="Short-chain dehydrogenase reductase"/>
    <property type="match status" value="1"/>
</dbReference>
<keyword evidence="2" id="KW-0560">Oxidoreductase</keyword>
<dbReference type="InterPro" id="IPR050259">
    <property type="entry name" value="SDR"/>
</dbReference>
<proteinExistence type="inferred from homology"/>
<reference evidence="2 3" key="1">
    <citation type="submission" date="2017-07" db="EMBL/GenBank/DDBJ databases">
        <title>Genome Sequence of Arenibacter algicola Strain SMS7 Isolated from a culture of the Diatom Skeletonema marinoi.</title>
        <authorList>
            <person name="Topel M."/>
            <person name="Pinder M.I.M."/>
            <person name="Johansson O.N."/>
            <person name="Kourtchenko O."/>
            <person name="Godhe A."/>
            <person name="Clarke A.K."/>
        </authorList>
    </citation>
    <scope>NUCLEOTIDE SEQUENCE [LARGE SCALE GENOMIC DNA]</scope>
    <source>
        <strain evidence="2 3">SMS7</strain>
    </source>
</reference>
<dbReference type="KEGG" id="aalg:AREALGSMS7_01856"/>
<evidence type="ECO:0000313" key="2">
    <source>
        <dbReference type="EMBL" id="ASO05320.1"/>
    </source>
</evidence>
<evidence type="ECO:0000256" key="1">
    <source>
        <dbReference type="ARBA" id="ARBA00006484"/>
    </source>
</evidence>